<feature type="transmembrane region" description="Helical" evidence="1">
    <location>
        <begin position="239"/>
        <end position="257"/>
    </location>
</feature>
<reference evidence="2 3" key="1">
    <citation type="submission" date="2019-03" db="EMBL/GenBank/DDBJ databases">
        <title>Draft genome sequences of novel Actinobacteria.</title>
        <authorList>
            <person name="Sahin N."/>
            <person name="Ay H."/>
            <person name="Saygin H."/>
        </authorList>
    </citation>
    <scope>NUCLEOTIDE SEQUENCE [LARGE SCALE GENOMIC DNA]</scope>
    <source>
        <strain evidence="2 3">JCM 13523</strain>
    </source>
</reference>
<comment type="caution">
    <text evidence="2">The sequence shown here is derived from an EMBL/GenBank/DDBJ whole genome shotgun (WGS) entry which is preliminary data.</text>
</comment>
<accession>A0A4R4ZMV4</accession>
<dbReference type="RefSeq" id="WP_132167327.1">
    <property type="nucleotide sequence ID" value="NZ_SMKX01000027.1"/>
</dbReference>
<feature type="transmembrane region" description="Helical" evidence="1">
    <location>
        <begin position="146"/>
        <end position="165"/>
    </location>
</feature>
<protein>
    <submittedName>
        <fullName evidence="2">Uncharacterized protein</fullName>
    </submittedName>
</protein>
<dbReference type="EMBL" id="SMKX01000027">
    <property type="protein sequence ID" value="TDD60153.1"/>
    <property type="molecule type" value="Genomic_DNA"/>
</dbReference>
<gene>
    <name evidence="2" type="ORF">E1263_12015</name>
</gene>
<dbReference type="Proteomes" id="UP000295124">
    <property type="component" value="Unassembled WGS sequence"/>
</dbReference>
<evidence type="ECO:0000256" key="1">
    <source>
        <dbReference type="SAM" id="Phobius"/>
    </source>
</evidence>
<name>A0A4R4ZMV4_9ACTN</name>
<dbReference type="OrthoDB" id="3815351at2"/>
<keyword evidence="1" id="KW-0812">Transmembrane</keyword>
<keyword evidence="1" id="KW-0472">Membrane</keyword>
<evidence type="ECO:0000313" key="2">
    <source>
        <dbReference type="EMBL" id="TDD60153.1"/>
    </source>
</evidence>
<organism evidence="2 3">
    <name type="scientific">Kribbella antibiotica</name>
    <dbReference type="NCBI Taxonomy" id="190195"/>
    <lineage>
        <taxon>Bacteria</taxon>
        <taxon>Bacillati</taxon>
        <taxon>Actinomycetota</taxon>
        <taxon>Actinomycetes</taxon>
        <taxon>Propionibacteriales</taxon>
        <taxon>Kribbellaceae</taxon>
        <taxon>Kribbella</taxon>
    </lineage>
</organism>
<dbReference type="AlphaFoldDB" id="A0A4R4ZMV4"/>
<feature type="transmembrane region" description="Helical" evidence="1">
    <location>
        <begin position="18"/>
        <end position="36"/>
    </location>
</feature>
<feature type="transmembrane region" description="Helical" evidence="1">
    <location>
        <begin position="56"/>
        <end position="85"/>
    </location>
</feature>
<sequence>MTGELAARWVRAVVPSWIYRWLMPVGWVAALVVSAISDTGNCSIDDPCGPDRTFSLVMIVCFASLALWWWQPTLAAAAGVLFLVLDLRYDDVAGARTAWTVYGAVCAAVLVWLVASSRRQRLLVAGVPRRQLSIPAAARPGVTARVLLASALVVVGVAALFVMRWQDQREDAHLQRAVEQTAVVERVTNDGDLVLKLPDGRTHTTTLTDDYAVGAQIPLLVDPADTDWFRPRAEPADNTWWYTVAGGAWLLALLLALRDVQMRRARPPQSWTGQGLPVQIEPAASMAFAVRSADGAVLLGFVDLELDDEESDMALAEAFDALDDEEAEAPARLRQEWEGTLRKYRGEALLIGDLAEGSWPTIVLGDQVMRPVAPFRAPRLVLWRKESVEGLSDEPDEDVPAKSEIEPARDLPQLPWVVPVRSQWWERPLWIAALVLTPAAAWLLPRWFDTYAGIAACVLGLQLVHFVGNQVFYRITTTATVVSIRSGWFERGLLWRSVKAIDVAENRVELETGDDDWVVFTVDEPQQVAGVFEALRLRSNTGLPAEAVGRRVSPVLLVDAVVLAVCVAVLLLA</sequence>
<evidence type="ECO:0000313" key="3">
    <source>
        <dbReference type="Proteomes" id="UP000295124"/>
    </source>
</evidence>
<feature type="transmembrane region" description="Helical" evidence="1">
    <location>
        <begin position="97"/>
        <end position="115"/>
    </location>
</feature>
<keyword evidence="3" id="KW-1185">Reference proteome</keyword>
<proteinExistence type="predicted"/>
<keyword evidence="1" id="KW-1133">Transmembrane helix</keyword>